<dbReference type="FunFam" id="1.10.10.10:FF:000001">
    <property type="entry name" value="LysR family transcriptional regulator"/>
    <property type="match status" value="1"/>
</dbReference>
<keyword evidence="3" id="KW-0238">DNA-binding</keyword>
<dbReference type="InterPro" id="IPR000847">
    <property type="entry name" value="LysR_HTH_N"/>
</dbReference>
<dbReference type="InterPro" id="IPR036390">
    <property type="entry name" value="WH_DNA-bd_sf"/>
</dbReference>
<dbReference type="Pfam" id="PF00126">
    <property type="entry name" value="HTH_1"/>
    <property type="match status" value="1"/>
</dbReference>
<dbReference type="AlphaFoldDB" id="A0A9D7E4X3"/>
<dbReference type="SUPFAM" id="SSF53850">
    <property type="entry name" value="Periplasmic binding protein-like II"/>
    <property type="match status" value="1"/>
</dbReference>
<proteinExistence type="inferred from homology"/>
<dbReference type="PROSITE" id="PS50931">
    <property type="entry name" value="HTH_LYSR"/>
    <property type="match status" value="1"/>
</dbReference>
<evidence type="ECO:0000256" key="3">
    <source>
        <dbReference type="ARBA" id="ARBA00023125"/>
    </source>
</evidence>
<comment type="caution">
    <text evidence="6">The sequence shown here is derived from an EMBL/GenBank/DDBJ whole genome shotgun (WGS) entry which is preliminary data.</text>
</comment>
<reference evidence="7" key="1">
    <citation type="journal article" date="2021" name="Nat. Commun.">
        <title>Connecting structure to function with the recovery of over 1000 high-quality metagenome-assembled genomes from activated sludge using long-read sequencing.</title>
        <authorList>
            <person name="Singleton C.M."/>
            <person name="Petriglieri F."/>
            <person name="Kristensen J.M."/>
            <person name="Kirkegaard R.H."/>
            <person name="Michaelsen T.Y."/>
            <person name="Andersen M.H."/>
            <person name="Kondrotaite Z."/>
            <person name="Karst S.M."/>
            <person name="Dueholm M.S."/>
            <person name="Nielsen P.H."/>
            <person name="Albertsen M."/>
        </authorList>
    </citation>
    <scope>NUCLEOTIDE SEQUENCE [LARGE SCALE GENOMIC DNA]</scope>
</reference>
<dbReference type="Pfam" id="PF03466">
    <property type="entry name" value="LysR_substrate"/>
    <property type="match status" value="1"/>
</dbReference>
<feature type="domain" description="HTH lysR-type" evidence="5">
    <location>
        <begin position="4"/>
        <end position="61"/>
    </location>
</feature>
<keyword evidence="2" id="KW-0805">Transcription regulation</keyword>
<dbReference type="Gene3D" id="1.10.10.10">
    <property type="entry name" value="Winged helix-like DNA-binding domain superfamily/Winged helix DNA-binding domain"/>
    <property type="match status" value="1"/>
</dbReference>
<evidence type="ECO:0000256" key="1">
    <source>
        <dbReference type="ARBA" id="ARBA00009437"/>
    </source>
</evidence>
<evidence type="ECO:0000256" key="2">
    <source>
        <dbReference type="ARBA" id="ARBA00023015"/>
    </source>
</evidence>
<keyword evidence="4" id="KW-0804">Transcription</keyword>
<dbReference type="GO" id="GO:0000976">
    <property type="term" value="F:transcription cis-regulatory region binding"/>
    <property type="evidence" value="ECO:0007669"/>
    <property type="project" value="TreeGrafter"/>
</dbReference>
<comment type="similarity">
    <text evidence="1">Belongs to the LysR transcriptional regulatory family.</text>
</comment>
<accession>A0A9D7E4X3</accession>
<dbReference type="InterPro" id="IPR036388">
    <property type="entry name" value="WH-like_DNA-bd_sf"/>
</dbReference>
<dbReference type="SUPFAM" id="SSF46785">
    <property type="entry name" value="Winged helix' DNA-binding domain"/>
    <property type="match status" value="1"/>
</dbReference>
<evidence type="ECO:0000313" key="7">
    <source>
        <dbReference type="Proteomes" id="UP000807785"/>
    </source>
</evidence>
<dbReference type="Gene3D" id="3.40.190.290">
    <property type="match status" value="1"/>
</dbReference>
<evidence type="ECO:0000256" key="4">
    <source>
        <dbReference type="ARBA" id="ARBA00023163"/>
    </source>
</evidence>
<dbReference type="Proteomes" id="UP000807785">
    <property type="component" value="Unassembled WGS sequence"/>
</dbReference>
<protein>
    <submittedName>
        <fullName evidence="6">LysR family transcriptional regulator</fullName>
    </submittedName>
</protein>
<sequence>MLNITFRQLKIFESVSRHLSFSRAAEELHLTQPAVSMQVRSLEGAAGVPLTEQVGKRIHLTAAGEEMAGHARRMAQQLRELEETMVQMRGARGGRIVIGIVSTAKYFAPRMLAAFRRSHPQVELRIEVHNREHVVELLGDNRIDVAIMGRPPQAFETVAEVFADHPLIFVAEPEHPLVGRERIEPKELAGEAFLIREPGSGTRTTMEGYLREHGIKPRSAFEMSSNETIKQAVMAGLGIAFISAHTCGLEFEAHRLVPLPVAGTPVLRQWYVVRRAEKRLLPALNDFINFLRDEGAQHIQAHLRVLSPVARASRRGRSDKGVVTG</sequence>
<dbReference type="EMBL" id="JADJEV010000004">
    <property type="protein sequence ID" value="MBK6974119.1"/>
    <property type="molecule type" value="Genomic_DNA"/>
</dbReference>
<dbReference type="PRINTS" id="PR00039">
    <property type="entry name" value="HTHLYSR"/>
</dbReference>
<dbReference type="GO" id="GO:0003700">
    <property type="term" value="F:DNA-binding transcription factor activity"/>
    <property type="evidence" value="ECO:0007669"/>
    <property type="project" value="InterPro"/>
</dbReference>
<dbReference type="PANTHER" id="PTHR30126:SF5">
    <property type="entry name" value="HTH-TYPE TRANSCRIPTIONAL ACTIVATOR CMPR"/>
    <property type="match status" value="1"/>
</dbReference>
<dbReference type="InterPro" id="IPR005119">
    <property type="entry name" value="LysR_subst-bd"/>
</dbReference>
<name>A0A9D7E4X3_9PROT</name>
<gene>
    <name evidence="6" type="ORF">IPH26_14655</name>
</gene>
<evidence type="ECO:0000259" key="5">
    <source>
        <dbReference type="PROSITE" id="PS50931"/>
    </source>
</evidence>
<organism evidence="6 7">
    <name type="scientific">Candidatus Methylophosphatis roskildensis</name>
    <dbReference type="NCBI Taxonomy" id="2899263"/>
    <lineage>
        <taxon>Bacteria</taxon>
        <taxon>Pseudomonadati</taxon>
        <taxon>Pseudomonadota</taxon>
        <taxon>Betaproteobacteria</taxon>
        <taxon>Nitrosomonadales</taxon>
        <taxon>Sterolibacteriaceae</taxon>
        <taxon>Candidatus Methylophosphatis</taxon>
    </lineage>
</organism>
<dbReference type="CDD" id="cd08419">
    <property type="entry name" value="PBP2_CbbR_RubisCO_like"/>
    <property type="match status" value="1"/>
</dbReference>
<evidence type="ECO:0000313" key="6">
    <source>
        <dbReference type="EMBL" id="MBK6974119.1"/>
    </source>
</evidence>
<dbReference type="PANTHER" id="PTHR30126">
    <property type="entry name" value="HTH-TYPE TRANSCRIPTIONAL REGULATOR"/>
    <property type="match status" value="1"/>
</dbReference>